<dbReference type="Gene3D" id="3.60.20.10">
    <property type="entry name" value="Glutamine Phosphoribosylpyrophosphate, subunit 1, domain 1"/>
    <property type="match status" value="1"/>
</dbReference>
<dbReference type="SUPFAM" id="SSF56235">
    <property type="entry name" value="N-terminal nucleophile aminohydrolases (Ntn hydrolases)"/>
    <property type="match status" value="1"/>
</dbReference>
<sequence>MTAIAYRNGIIAADRQVTWGSVAGVSKKIHKINVHHYGLCLVAMSGFVYGEEIILNQLRTNSSGRGENIGEMQRDSRYGFLITKEMKVHAIYGDGRVGMEEHHENHFIAEGSAFQFLMGAMAAGASAREAVALACDYCDSCGQGIDTVDVREALKDEG</sequence>
<organism evidence="1">
    <name type="scientific">Klebsiella phage vB_Kpn2-P2</name>
    <dbReference type="NCBI Taxonomy" id="3230849"/>
    <lineage>
        <taxon>Viruses</taxon>
    </lineage>
</organism>
<protein>
    <submittedName>
        <fullName evidence="1">HslV family peptidase</fullName>
    </submittedName>
</protein>
<accession>A0AAU8EHJ1</accession>
<name>A0AAU8EHJ1_9VIRU</name>
<gene>
    <name evidence="1" type="ORF">vBKpn2P2_9</name>
</gene>
<dbReference type="EMBL" id="PP848851">
    <property type="protein sequence ID" value="XCG96857.1"/>
    <property type="molecule type" value="Genomic_DNA"/>
</dbReference>
<evidence type="ECO:0000313" key="1">
    <source>
        <dbReference type="EMBL" id="XCG96857.1"/>
    </source>
</evidence>
<dbReference type="InterPro" id="IPR029055">
    <property type="entry name" value="Ntn_hydrolases_N"/>
</dbReference>
<reference evidence="1" key="1">
    <citation type="submission" date="2024-05" db="EMBL/GenBank/DDBJ databases">
        <authorList>
            <person name="Ferriol-Gonzalez C."/>
            <person name="Concha-Eloko R."/>
            <person name="Bernabeu-Gimeno M."/>
            <person name="Fernandez-Cuenca F."/>
            <person name="Canada-Garcia J.E."/>
            <person name="Garcia-Cobos S."/>
            <person name="Sanjuan R."/>
            <person name="Domingo-Calap P."/>
        </authorList>
    </citation>
    <scope>NUCLEOTIDE SEQUENCE</scope>
</reference>
<proteinExistence type="predicted"/>